<reference evidence="3" key="1">
    <citation type="journal article" date="2019" name="Int. J. Syst. Evol. Microbiol.">
        <title>The Global Catalogue of Microorganisms (GCM) 10K type strain sequencing project: providing services to taxonomists for standard genome sequencing and annotation.</title>
        <authorList>
            <consortium name="The Broad Institute Genomics Platform"/>
            <consortium name="The Broad Institute Genome Sequencing Center for Infectious Disease"/>
            <person name="Wu L."/>
            <person name="Ma J."/>
        </authorList>
    </citation>
    <scope>NUCLEOTIDE SEQUENCE [LARGE SCALE GENOMIC DNA]</scope>
    <source>
        <strain evidence="3">CGMCC 1.18439</strain>
    </source>
</reference>
<dbReference type="InterPro" id="IPR030678">
    <property type="entry name" value="Peptide/Ni-bd"/>
</dbReference>
<dbReference type="Gene3D" id="3.40.190.10">
    <property type="entry name" value="Periplasmic binding protein-like II"/>
    <property type="match status" value="1"/>
</dbReference>
<evidence type="ECO:0000313" key="3">
    <source>
        <dbReference type="Proteomes" id="UP000632154"/>
    </source>
</evidence>
<dbReference type="Gene3D" id="3.90.76.10">
    <property type="entry name" value="Dipeptide-binding Protein, Domain 1"/>
    <property type="match status" value="1"/>
</dbReference>
<comment type="caution">
    <text evidence="2">The sequence shown here is derived from an EMBL/GenBank/DDBJ whole genome shotgun (WGS) entry which is preliminary data.</text>
</comment>
<dbReference type="Proteomes" id="UP000632154">
    <property type="component" value="Unassembled WGS sequence"/>
</dbReference>
<dbReference type="InterPro" id="IPR039424">
    <property type="entry name" value="SBP_5"/>
</dbReference>
<dbReference type="EMBL" id="BNAL01000015">
    <property type="protein sequence ID" value="GHG02761.1"/>
    <property type="molecule type" value="Genomic_DNA"/>
</dbReference>
<dbReference type="Pfam" id="PF00496">
    <property type="entry name" value="SBP_bac_5"/>
    <property type="match status" value="1"/>
</dbReference>
<gene>
    <name evidence="2" type="ORF">GCM10017783_13800</name>
</gene>
<keyword evidence="3" id="KW-1185">Reference proteome</keyword>
<dbReference type="InterPro" id="IPR000914">
    <property type="entry name" value="SBP_5_dom"/>
</dbReference>
<dbReference type="PANTHER" id="PTHR30290:SF34">
    <property type="entry name" value="ABC TRANSPORTER, PERIPLASMIC OLIGO-PEPTIDE BINDING PROTEIN, PUTATIVE-RELATED"/>
    <property type="match status" value="1"/>
</dbReference>
<accession>A0ABQ3K3Z8</accession>
<name>A0ABQ3K3Z8_9DEIO</name>
<protein>
    <submittedName>
        <fullName evidence="2">Peptide ABC transporter substrate-binding protein</fullName>
    </submittedName>
</protein>
<dbReference type="SUPFAM" id="SSF53850">
    <property type="entry name" value="Periplasmic binding protein-like II"/>
    <property type="match status" value="1"/>
</dbReference>
<organism evidence="2 3">
    <name type="scientific">Deinococcus piscis</name>
    <dbReference type="NCBI Taxonomy" id="394230"/>
    <lineage>
        <taxon>Bacteria</taxon>
        <taxon>Thermotogati</taxon>
        <taxon>Deinococcota</taxon>
        <taxon>Deinococci</taxon>
        <taxon>Deinococcales</taxon>
        <taxon>Deinococcaceae</taxon>
        <taxon>Deinococcus</taxon>
    </lineage>
</organism>
<evidence type="ECO:0000313" key="2">
    <source>
        <dbReference type="EMBL" id="GHG02761.1"/>
    </source>
</evidence>
<proteinExistence type="predicted"/>
<feature type="domain" description="Solute-binding protein family 5" evidence="1">
    <location>
        <begin position="41"/>
        <end position="453"/>
    </location>
</feature>
<dbReference type="PIRSF" id="PIRSF002741">
    <property type="entry name" value="MppA"/>
    <property type="match status" value="1"/>
</dbReference>
<evidence type="ECO:0000259" key="1">
    <source>
        <dbReference type="Pfam" id="PF00496"/>
    </source>
</evidence>
<sequence>MNSADIPTMDPAAMTDSASISVMKNVYETLLVYADDSVTSFEPVLATKWDTSADGLTYRFDLRPGVKFHSGNPLRCLDAEYTYERSMVTNSPSSSIWYLSEPLLGTQANAADDPSITWDRIDRAVECEGEQLVFTLPRPEPAFLERLTFAAQGIVDREHATGLGEWDGTEASWKDWVGRDLDESKLAEQPSGTGAYRVDSANATDITLLAFEDYWDGAPALKSVVRRLVPEQASRIQALLSGDADIAEPGSREVIETQLAGKPGIRIVDDLPSYEAAALHMNQNAEGSTNLGSGNWGDGVPPNFFADRDMRLCFVKAFDYVGYADAVLRGKGERRNVLLPPRFFGYDPSIPVPEMDLAAAETHCRAAHGGQAWEQGFTLNAAYREGSTTQQTSLEVLKQGLEAMNPKFKVNVVPKQWSDLISPSNIEVLRTGRWLAAFAESDNFYRTFYHPDGLYASYNHISTPELTRLVDEARYEPDDARQQELYSEIARLAQAEGLYVLLPVELGIEAYADTLRGIAPEDYNQLTGYFYKDLSKGETP</sequence>
<dbReference type="Gene3D" id="3.10.105.10">
    <property type="entry name" value="Dipeptide-binding Protein, Domain 3"/>
    <property type="match status" value="1"/>
</dbReference>
<dbReference type="CDD" id="cd08512">
    <property type="entry name" value="PBP2_NikA_DppA_OppA_like_7"/>
    <property type="match status" value="1"/>
</dbReference>
<dbReference type="PANTHER" id="PTHR30290">
    <property type="entry name" value="PERIPLASMIC BINDING COMPONENT OF ABC TRANSPORTER"/>
    <property type="match status" value="1"/>
</dbReference>